<dbReference type="AlphaFoldDB" id="A0A1M6X6W2"/>
<keyword evidence="4" id="KW-0282">Flagellum</keyword>
<reference evidence="5" key="1">
    <citation type="submission" date="2016-11" db="EMBL/GenBank/DDBJ databases">
        <authorList>
            <person name="Varghese N."/>
            <person name="Submissions S."/>
        </authorList>
    </citation>
    <scope>NUCLEOTIDE SEQUENCE [LARGE SCALE GENOMIC DNA]</scope>
    <source>
        <strain evidence="5">DSM 22212</strain>
    </source>
</reference>
<evidence type="ECO:0000256" key="1">
    <source>
        <dbReference type="SAM" id="Coils"/>
    </source>
</evidence>
<proteinExistence type="predicted"/>
<keyword evidence="4" id="KW-0969">Cilium</keyword>
<sequence>MPEEPERRPPPRLQRSQVQPSTSDETEAAAFRYRGLLRRAQALQAQPIELSQEIWTQADDVWRLDPEPSDSSDEPETPSVDEAALRAAIEAEWQERLAEAIRQARAEGEAAGRAAAEAEWAPRLQALQEQLARELERLRQAWADYTRQLEPMLVELAIEVAEALLDAPLPESLKGVSARMLTEAVEQLARSAPLEISLHPVDFLRLQEQGIVAQLENRHPDLHWDLNPGLHEGDWIVQTPTAMQRRIRQEMLQRLRQRLGITPSPETSNPEASHTTDAAPPSDHA</sequence>
<evidence type="ECO:0000259" key="3">
    <source>
        <dbReference type="Pfam" id="PF02108"/>
    </source>
</evidence>
<gene>
    <name evidence="4" type="ORF">SAMN04488087_2525</name>
</gene>
<name>A0A1M6X6W2_9BACT</name>
<keyword evidence="1" id="KW-0175">Coiled coil</keyword>
<evidence type="ECO:0000313" key="4">
    <source>
        <dbReference type="EMBL" id="SHL01653.1"/>
    </source>
</evidence>
<dbReference type="Pfam" id="PF02108">
    <property type="entry name" value="FliH"/>
    <property type="match status" value="1"/>
</dbReference>
<evidence type="ECO:0000313" key="5">
    <source>
        <dbReference type="Proteomes" id="UP000185812"/>
    </source>
</evidence>
<organism evidence="4 5">
    <name type="scientific">Rhodothermus profundi</name>
    <dbReference type="NCBI Taxonomy" id="633813"/>
    <lineage>
        <taxon>Bacteria</taxon>
        <taxon>Pseudomonadati</taxon>
        <taxon>Rhodothermota</taxon>
        <taxon>Rhodothermia</taxon>
        <taxon>Rhodothermales</taxon>
        <taxon>Rhodothermaceae</taxon>
        <taxon>Rhodothermus</taxon>
    </lineage>
</organism>
<dbReference type="InterPro" id="IPR018035">
    <property type="entry name" value="Flagellar_FliH/T3SS_HrpE"/>
</dbReference>
<accession>A0A1M6X6W2</accession>
<keyword evidence="5" id="KW-1185">Reference proteome</keyword>
<dbReference type="STRING" id="633813.SAMN04488087_2525"/>
<feature type="region of interest" description="Disordered" evidence="2">
    <location>
        <begin position="261"/>
        <end position="285"/>
    </location>
</feature>
<keyword evidence="4" id="KW-0966">Cell projection</keyword>
<dbReference type="EMBL" id="FRAU01000010">
    <property type="protein sequence ID" value="SHL01653.1"/>
    <property type="molecule type" value="Genomic_DNA"/>
</dbReference>
<feature type="compositionally biased region" description="Polar residues" evidence="2">
    <location>
        <begin position="264"/>
        <end position="276"/>
    </location>
</feature>
<feature type="coiled-coil region" evidence="1">
    <location>
        <begin position="121"/>
        <end position="148"/>
    </location>
</feature>
<feature type="region of interest" description="Disordered" evidence="2">
    <location>
        <begin position="1"/>
        <end position="26"/>
    </location>
</feature>
<feature type="compositionally biased region" description="Polar residues" evidence="2">
    <location>
        <begin position="14"/>
        <end position="23"/>
    </location>
</feature>
<protein>
    <submittedName>
        <fullName evidence="4">Flagellar assembly protein FliH</fullName>
    </submittedName>
</protein>
<feature type="domain" description="Flagellar assembly protein FliH/Type III secretion system HrpE" evidence="3">
    <location>
        <begin position="127"/>
        <end position="240"/>
    </location>
</feature>
<evidence type="ECO:0000256" key="2">
    <source>
        <dbReference type="SAM" id="MobiDB-lite"/>
    </source>
</evidence>
<dbReference type="Proteomes" id="UP000185812">
    <property type="component" value="Unassembled WGS sequence"/>
</dbReference>